<evidence type="ECO:0000256" key="4">
    <source>
        <dbReference type="ARBA" id="ARBA00013204"/>
    </source>
</evidence>
<organism evidence="10 11">
    <name type="scientific">Maridesulfovibrio salexigens (strain ATCC 14822 / DSM 2638 / NCIMB 8403 / VKM B-1763)</name>
    <name type="common">Desulfovibrio salexigens</name>
    <dbReference type="NCBI Taxonomy" id="526222"/>
    <lineage>
        <taxon>Bacteria</taxon>
        <taxon>Pseudomonadati</taxon>
        <taxon>Thermodesulfobacteriota</taxon>
        <taxon>Desulfovibrionia</taxon>
        <taxon>Desulfovibrionales</taxon>
        <taxon>Desulfovibrionaceae</taxon>
        <taxon>Maridesulfovibrio</taxon>
    </lineage>
</organism>
<evidence type="ECO:0000256" key="7">
    <source>
        <dbReference type="ARBA" id="ARBA00023061"/>
    </source>
</evidence>
<sequence>MKLSNKLYSLLLLFTIFLFSLPGISCAGDSIYQYSLIDSLLAGNYDGELTIGTLKKHGDTGLGTFNRLDGEMVFLDGEVYRIDAHGKAIRIDDSECTPFAAAAFFKTGKIIKLDSVKSIKELNDKISKSLDSENLFYLIRIDGKFHKIRTRSVPAQQKPYPPLKEVVKEQSIFAFKDITGTLIGIKSPSYVKGIGVPGFHWHFINRERTSGGHVLNCIFSDLAAKVGTYNEFQLQLPENKSFLDAKFEQDRQKELKEVEKDSEKK</sequence>
<reference evidence="10 11" key="1">
    <citation type="submission" date="2009-06" db="EMBL/GenBank/DDBJ databases">
        <title>Complete sequence of Desulfovibrio salexigens DSM 2638.</title>
        <authorList>
            <consortium name="US DOE Joint Genome Institute"/>
            <person name="Lucas S."/>
            <person name="Copeland A."/>
            <person name="Lapidus A."/>
            <person name="Glavina del Rio T."/>
            <person name="Tice H."/>
            <person name="Bruce D."/>
            <person name="Goodwin L."/>
            <person name="Pitluck S."/>
            <person name="Munk A.C."/>
            <person name="Brettin T."/>
            <person name="Detter J.C."/>
            <person name="Han C."/>
            <person name="Tapia R."/>
            <person name="Larimer F."/>
            <person name="Land M."/>
            <person name="Hauser L."/>
            <person name="Kyrpides N."/>
            <person name="Anderson I."/>
            <person name="Wall J.D."/>
            <person name="Arkin A.P."/>
            <person name="Dehal P."/>
            <person name="Chivian D."/>
            <person name="Giles B."/>
            <person name="Hazen T.C."/>
        </authorList>
    </citation>
    <scope>NUCLEOTIDE SEQUENCE [LARGE SCALE GENOMIC DNA]</scope>
    <source>
        <strain evidence="11">ATCC 14822 / DSM 2638 / NCIMB 8403 / VKM B-1763</strain>
    </source>
</reference>
<dbReference type="SUPFAM" id="SSF117856">
    <property type="entry name" value="AF0104/ALDC/Ptd012-like"/>
    <property type="match status" value="1"/>
</dbReference>
<dbReference type="Proteomes" id="UP000002601">
    <property type="component" value="Chromosome"/>
</dbReference>
<dbReference type="HOGENOM" id="CLU_072561_0_0_7"/>
<comment type="similarity">
    <text evidence="3 9">Belongs to the alpha-acetolactate decarboxylase family.</text>
</comment>
<dbReference type="PANTHER" id="PTHR35524">
    <property type="entry name" value="ALPHA-ACETOLACTATE DECARBOXYLASE"/>
    <property type="match status" value="1"/>
</dbReference>
<dbReference type="UniPathway" id="UPA00626">
    <property type="reaction ID" value="UER00678"/>
</dbReference>
<evidence type="ECO:0000256" key="9">
    <source>
        <dbReference type="PIRNR" id="PIRNR001332"/>
    </source>
</evidence>
<dbReference type="NCBIfam" id="TIGR01252">
    <property type="entry name" value="acetolac_decarb"/>
    <property type="match status" value="1"/>
</dbReference>
<evidence type="ECO:0000256" key="1">
    <source>
        <dbReference type="ARBA" id="ARBA00001784"/>
    </source>
</evidence>
<gene>
    <name evidence="10" type="ordered locus">Desal_3418</name>
</gene>
<dbReference type="Pfam" id="PF03306">
    <property type="entry name" value="AAL_decarboxy"/>
    <property type="match status" value="1"/>
</dbReference>
<comment type="pathway">
    <text evidence="2 9">Polyol metabolism; (R,R)-butane-2,3-diol biosynthesis; (R,R)-butane-2,3-diol from pyruvate: step 2/3.</text>
</comment>
<evidence type="ECO:0000256" key="5">
    <source>
        <dbReference type="ARBA" id="ARBA00020164"/>
    </source>
</evidence>
<dbReference type="RefSeq" id="WP_015853283.1">
    <property type="nucleotide sequence ID" value="NC_012881.1"/>
</dbReference>
<evidence type="ECO:0000256" key="2">
    <source>
        <dbReference type="ARBA" id="ARBA00005170"/>
    </source>
</evidence>
<dbReference type="OrthoDB" id="8612680at2"/>
<dbReference type="InterPro" id="IPR005128">
    <property type="entry name" value="Acetolactate_a_deCO2ase"/>
</dbReference>
<name>C6BSL1_MARSD</name>
<dbReference type="KEGG" id="dsa:Desal_3418"/>
<dbReference type="eggNOG" id="COG3527">
    <property type="taxonomic scope" value="Bacteria"/>
</dbReference>
<dbReference type="GO" id="GO:0045151">
    <property type="term" value="P:acetoin biosynthetic process"/>
    <property type="evidence" value="ECO:0007669"/>
    <property type="project" value="UniProtKB-UniRule"/>
</dbReference>
<keyword evidence="7 9" id="KW-0005">Acetoin biosynthesis</keyword>
<accession>C6BSL1</accession>
<protein>
    <recommendedName>
        <fullName evidence="5 9">Alpha-acetolactate decarboxylase</fullName>
        <ecNumber evidence="4 9">4.1.1.5</ecNumber>
    </recommendedName>
</protein>
<keyword evidence="6 9" id="KW-0210">Decarboxylase</keyword>
<dbReference type="Gene3D" id="3.30.1330.80">
    <property type="entry name" value="Hypothetical protein, similar to alpha- acetolactate decarboxylase, domain 2"/>
    <property type="match status" value="2"/>
</dbReference>
<keyword evidence="11" id="KW-1185">Reference proteome</keyword>
<keyword evidence="8 9" id="KW-0456">Lyase</keyword>
<proteinExistence type="inferred from homology"/>
<evidence type="ECO:0000256" key="6">
    <source>
        <dbReference type="ARBA" id="ARBA00022793"/>
    </source>
</evidence>
<comment type="catalytic activity">
    <reaction evidence="1 9">
        <text>(2S)-2-acetolactate + H(+) = (R)-acetoin + CO2</text>
        <dbReference type="Rhea" id="RHEA:21580"/>
        <dbReference type="ChEBI" id="CHEBI:15378"/>
        <dbReference type="ChEBI" id="CHEBI:15686"/>
        <dbReference type="ChEBI" id="CHEBI:16526"/>
        <dbReference type="ChEBI" id="CHEBI:58476"/>
        <dbReference type="EC" id="4.1.1.5"/>
    </reaction>
</comment>
<evidence type="ECO:0000256" key="3">
    <source>
        <dbReference type="ARBA" id="ARBA00007106"/>
    </source>
</evidence>
<dbReference type="EMBL" id="CP001649">
    <property type="protein sequence ID" value="ACS81467.1"/>
    <property type="molecule type" value="Genomic_DNA"/>
</dbReference>
<dbReference type="AlphaFoldDB" id="C6BSL1"/>
<evidence type="ECO:0000313" key="11">
    <source>
        <dbReference type="Proteomes" id="UP000002601"/>
    </source>
</evidence>
<dbReference type="GO" id="GO:0047605">
    <property type="term" value="F:acetolactate decarboxylase activity"/>
    <property type="evidence" value="ECO:0007669"/>
    <property type="project" value="UniProtKB-UniRule"/>
</dbReference>
<dbReference type="PANTHER" id="PTHR35524:SF1">
    <property type="entry name" value="ALPHA-ACETOLACTATE DECARBOXYLASE"/>
    <property type="match status" value="1"/>
</dbReference>
<evidence type="ECO:0000313" key="10">
    <source>
        <dbReference type="EMBL" id="ACS81467.1"/>
    </source>
</evidence>
<dbReference type="EC" id="4.1.1.5" evidence="4 9"/>
<dbReference type="PIRSF" id="PIRSF001332">
    <property type="entry name" value="Acetolac_decarb"/>
    <property type="match status" value="1"/>
</dbReference>
<dbReference type="STRING" id="526222.Desal_3418"/>
<dbReference type="CDD" id="cd17299">
    <property type="entry name" value="acetolactate_decarboxylase"/>
    <property type="match status" value="1"/>
</dbReference>
<evidence type="ECO:0000256" key="8">
    <source>
        <dbReference type="ARBA" id="ARBA00023239"/>
    </source>
</evidence>